<dbReference type="GO" id="GO:0005802">
    <property type="term" value="C:trans-Golgi network"/>
    <property type="evidence" value="ECO:0007669"/>
    <property type="project" value="TreeGrafter"/>
</dbReference>
<dbReference type="Pfam" id="PF03141">
    <property type="entry name" value="Methyltransf_29"/>
    <property type="match status" value="2"/>
</dbReference>
<keyword evidence="2" id="KW-0808">Transferase</keyword>
<dbReference type="AlphaFoldDB" id="A0A8J5KIP9"/>
<evidence type="ECO:0000256" key="1">
    <source>
        <dbReference type="ARBA" id="ARBA00022603"/>
    </source>
</evidence>
<evidence type="ECO:0000256" key="2">
    <source>
        <dbReference type="RuleBase" id="RU366043"/>
    </source>
</evidence>
<proteinExistence type="inferred from homology"/>
<name>A0A8J5KIP9_ZINOF</name>
<keyword evidence="2" id="KW-0735">Signal-anchor</keyword>
<comment type="caution">
    <text evidence="4">The sequence shown here is derived from an EMBL/GenBank/DDBJ whole genome shotgun (WGS) entry which is preliminary data.</text>
</comment>
<protein>
    <recommendedName>
        <fullName evidence="2">Methyltransferase</fullName>
        <ecNumber evidence="2">2.1.1.-</ecNumber>
    </recommendedName>
</protein>
<dbReference type="EC" id="2.1.1.-" evidence="2"/>
<dbReference type="GO" id="GO:0008168">
    <property type="term" value="F:methyltransferase activity"/>
    <property type="evidence" value="ECO:0007669"/>
    <property type="project" value="UniProtKB-UniRule"/>
</dbReference>
<evidence type="ECO:0000313" key="5">
    <source>
        <dbReference type="Proteomes" id="UP000734854"/>
    </source>
</evidence>
<keyword evidence="5" id="KW-1185">Reference proteome</keyword>
<gene>
    <name evidence="4" type="ORF">ZIOFF_057737</name>
</gene>
<dbReference type="EMBL" id="JACMSC010000016">
    <property type="protein sequence ID" value="KAG6481142.1"/>
    <property type="molecule type" value="Genomic_DNA"/>
</dbReference>
<dbReference type="PANTHER" id="PTHR10108">
    <property type="entry name" value="SAM-DEPENDENT METHYLTRANSFERASE"/>
    <property type="match status" value="1"/>
</dbReference>
<keyword evidence="2" id="KW-0812">Transmembrane</keyword>
<dbReference type="PANTHER" id="PTHR10108:SF887">
    <property type="entry name" value="METHYLTRANSFERASE PMT22-RELATED"/>
    <property type="match status" value="1"/>
</dbReference>
<comment type="subcellular location">
    <subcellularLocation>
        <location evidence="2">Membrane</location>
        <topology evidence="2">Single-pass type II membrane protein</topology>
    </subcellularLocation>
</comment>
<dbReference type="GO" id="GO:0005768">
    <property type="term" value="C:endosome"/>
    <property type="evidence" value="ECO:0007669"/>
    <property type="project" value="TreeGrafter"/>
</dbReference>
<dbReference type="GO" id="GO:0016020">
    <property type="term" value="C:membrane"/>
    <property type="evidence" value="ECO:0007669"/>
    <property type="project" value="UniProtKB-SubCell"/>
</dbReference>
<keyword evidence="1 2" id="KW-0489">Methyltransferase</keyword>
<evidence type="ECO:0000313" key="4">
    <source>
        <dbReference type="EMBL" id="KAG6481142.1"/>
    </source>
</evidence>
<sequence>MEVDDDNRDAADEEGSGDSGGEEEVNIKWEVCKCGKTFQASDYIPYLDNWKAIKKLKSQQHIEHREQHCPKPILRCLVSLPWRYKVSVPWPKSRDMPSMGEGTQGVLDVGCGVASFGGYLRDRCSLCIVHWDADATCGKPRELNRILRPGGFFVWLTTHVYR</sequence>
<comment type="similarity">
    <text evidence="2">Belongs to the methyltransferase superfamily.</text>
</comment>
<reference evidence="4 5" key="1">
    <citation type="submission" date="2020-08" db="EMBL/GenBank/DDBJ databases">
        <title>Plant Genome Project.</title>
        <authorList>
            <person name="Zhang R.-G."/>
        </authorList>
    </citation>
    <scope>NUCLEOTIDE SEQUENCE [LARGE SCALE GENOMIC DNA]</scope>
    <source>
        <tissue evidence="4">Rhizome</tissue>
    </source>
</reference>
<accession>A0A8J5KIP9</accession>
<feature type="region of interest" description="Disordered" evidence="3">
    <location>
        <begin position="1"/>
        <end position="23"/>
    </location>
</feature>
<dbReference type="InterPro" id="IPR004159">
    <property type="entry name" value="Put_SAM_MeTrfase"/>
</dbReference>
<dbReference type="Proteomes" id="UP000734854">
    <property type="component" value="Unassembled WGS sequence"/>
</dbReference>
<dbReference type="GO" id="GO:0032259">
    <property type="term" value="P:methylation"/>
    <property type="evidence" value="ECO:0007669"/>
    <property type="project" value="UniProtKB-KW"/>
</dbReference>
<organism evidence="4 5">
    <name type="scientific">Zingiber officinale</name>
    <name type="common">Ginger</name>
    <name type="synonym">Amomum zingiber</name>
    <dbReference type="NCBI Taxonomy" id="94328"/>
    <lineage>
        <taxon>Eukaryota</taxon>
        <taxon>Viridiplantae</taxon>
        <taxon>Streptophyta</taxon>
        <taxon>Embryophyta</taxon>
        <taxon>Tracheophyta</taxon>
        <taxon>Spermatophyta</taxon>
        <taxon>Magnoliopsida</taxon>
        <taxon>Liliopsida</taxon>
        <taxon>Zingiberales</taxon>
        <taxon>Zingiberaceae</taxon>
        <taxon>Zingiber</taxon>
    </lineage>
</organism>
<keyword evidence="2" id="KW-0325">Glycoprotein</keyword>
<evidence type="ECO:0000256" key="3">
    <source>
        <dbReference type="SAM" id="MobiDB-lite"/>
    </source>
</evidence>